<name>A0AAV2YS01_9STRA</name>
<keyword evidence="8" id="KW-1185">Reference proteome</keyword>
<evidence type="ECO:0000256" key="5">
    <source>
        <dbReference type="ARBA" id="ARBA00023274"/>
    </source>
</evidence>
<keyword evidence="4" id="KW-0496">Mitochondrion</keyword>
<proteinExistence type="inferred from homology"/>
<gene>
    <name evidence="7" type="ORF">N0F65_009298</name>
</gene>
<reference evidence="7" key="1">
    <citation type="submission" date="2022-11" db="EMBL/GenBank/DDBJ databases">
        <authorList>
            <person name="Morgan W.R."/>
            <person name="Tartar A."/>
        </authorList>
    </citation>
    <scope>NUCLEOTIDE SEQUENCE</scope>
    <source>
        <strain evidence="7">ARSEF 373</strain>
    </source>
</reference>
<evidence type="ECO:0000313" key="8">
    <source>
        <dbReference type="Proteomes" id="UP001146120"/>
    </source>
</evidence>
<comment type="caution">
    <text evidence="7">The sequence shown here is derived from an EMBL/GenBank/DDBJ whole genome shotgun (WGS) entry which is preliminary data.</text>
</comment>
<reference evidence="7" key="2">
    <citation type="journal article" date="2023" name="Microbiol Resour">
        <title>Decontamination and Annotation of the Draft Genome Sequence of the Oomycete Lagenidium giganteum ARSEF 373.</title>
        <authorList>
            <person name="Morgan W.R."/>
            <person name="Tartar A."/>
        </authorList>
    </citation>
    <scope>NUCLEOTIDE SEQUENCE</scope>
    <source>
        <strain evidence="7">ARSEF 373</strain>
    </source>
</reference>
<keyword evidence="3" id="KW-0689">Ribosomal protein</keyword>
<keyword evidence="5" id="KW-0687">Ribonucleoprotein</keyword>
<evidence type="ECO:0000256" key="2">
    <source>
        <dbReference type="ARBA" id="ARBA00009864"/>
    </source>
</evidence>
<dbReference type="EMBL" id="DAKRPA010000182">
    <property type="protein sequence ID" value="DAZ95997.1"/>
    <property type="molecule type" value="Genomic_DNA"/>
</dbReference>
<dbReference type="InterPro" id="IPR059242">
    <property type="entry name" value="mS23_dom"/>
</dbReference>
<comment type="subcellular location">
    <subcellularLocation>
        <location evidence="1">Mitochondrion</location>
    </subcellularLocation>
</comment>
<sequence>MGRARKKTVDMLRQVKGLVRNGGMRRPDWMPLVDRYPPPPVPRNDRLKLRVITFPQDRLAELYMKRTKGMSDGETAYEFADEQLTLIEMGIPEKDAFDMLTEKYKSVEEDRFLDKFAKLRGIEFARPSEYNDIAEAWMESESKAIKEAMRMELEEEEKMRKM</sequence>
<evidence type="ECO:0000256" key="3">
    <source>
        <dbReference type="ARBA" id="ARBA00022980"/>
    </source>
</evidence>
<accession>A0AAV2YS01</accession>
<dbReference type="CDD" id="cd23701">
    <property type="entry name" value="At1g26750"/>
    <property type="match status" value="1"/>
</dbReference>
<evidence type="ECO:0000256" key="1">
    <source>
        <dbReference type="ARBA" id="ARBA00004173"/>
    </source>
</evidence>
<comment type="similarity">
    <text evidence="2">Belongs to the mitochondrion-specific ribosomal protein mS23 family.</text>
</comment>
<organism evidence="7 8">
    <name type="scientific">Lagenidium giganteum</name>
    <dbReference type="NCBI Taxonomy" id="4803"/>
    <lineage>
        <taxon>Eukaryota</taxon>
        <taxon>Sar</taxon>
        <taxon>Stramenopiles</taxon>
        <taxon>Oomycota</taxon>
        <taxon>Peronosporomycetes</taxon>
        <taxon>Pythiales</taxon>
        <taxon>Pythiaceae</taxon>
    </lineage>
</organism>
<evidence type="ECO:0000256" key="6">
    <source>
        <dbReference type="ARBA" id="ARBA00035137"/>
    </source>
</evidence>
<evidence type="ECO:0000313" key="7">
    <source>
        <dbReference type="EMBL" id="DAZ95997.1"/>
    </source>
</evidence>
<protein>
    <recommendedName>
        <fullName evidence="6">Small ribosomal subunit protein mS23</fullName>
    </recommendedName>
</protein>
<dbReference type="AlphaFoldDB" id="A0AAV2YS01"/>
<evidence type="ECO:0000256" key="4">
    <source>
        <dbReference type="ARBA" id="ARBA00023128"/>
    </source>
</evidence>
<dbReference type="Proteomes" id="UP001146120">
    <property type="component" value="Unassembled WGS sequence"/>
</dbReference>